<reference evidence="1 2" key="1">
    <citation type="journal article" date="2017" name="Front. Microbiol.">
        <title>New Insights into the Diversity of the Genus Faecalibacterium.</title>
        <authorList>
            <person name="Benevides L."/>
            <person name="Burman S."/>
            <person name="Martin R."/>
            <person name="Robert V."/>
            <person name="Thomas M."/>
            <person name="Miquel S."/>
            <person name="Chain F."/>
            <person name="Sokol H."/>
            <person name="Bermudez-Humaran L.G."/>
            <person name="Morrison M."/>
            <person name="Langella P."/>
            <person name="Azevedo V.A."/>
            <person name="Chatel J.M."/>
            <person name="Soares S."/>
        </authorList>
    </citation>
    <scope>NUCLEOTIDE SEQUENCE [LARGE SCALE GENOMIC DNA]</scope>
    <source>
        <strain evidence="1 2">CNCM I 4542</strain>
    </source>
</reference>
<proteinExistence type="predicted"/>
<gene>
    <name evidence="1" type="ORF">CGS50_004240</name>
</gene>
<protein>
    <submittedName>
        <fullName evidence="1">Uncharacterized protein</fullName>
    </submittedName>
</protein>
<name>A0A2J4JSL3_9FIRM</name>
<organism evidence="1 2">
    <name type="scientific">Faecalibacterium prausnitzii</name>
    <dbReference type="NCBI Taxonomy" id="853"/>
    <lineage>
        <taxon>Bacteria</taxon>
        <taxon>Bacillati</taxon>
        <taxon>Bacillota</taxon>
        <taxon>Clostridia</taxon>
        <taxon>Eubacteriales</taxon>
        <taxon>Oscillospiraceae</taxon>
        <taxon>Faecalibacterium</taxon>
    </lineage>
</organism>
<comment type="caution">
    <text evidence="1">The sequence shown here is derived from an EMBL/GenBank/DDBJ whole genome shotgun (WGS) entry which is preliminary data.</text>
</comment>
<dbReference type="RefSeq" id="WP_097782190.1">
    <property type="nucleotide sequence ID" value="NZ_NMTS02000001.1"/>
</dbReference>
<accession>A0A2J4JSL3</accession>
<evidence type="ECO:0000313" key="2">
    <source>
        <dbReference type="Proteomes" id="UP000221015"/>
    </source>
</evidence>
<sequence length="154" mass="17928">MKEKRLVDANHFMQVLKNIEYALKGELTHGKIKTSVVQMIEGSLNAEPTIAPESLQPLTYNENRDYIDCDEFICHKCGIHVEDWKQIKIDPDDGEKELCEYTFKHCPECGAKVTSHKSCEFCRWHLQDGTCFNKHHSQPVTGREASCWNWEERE</sequence>
<dbReference type="Proteomes" id="UP000221015">
    <property type="component" value="Unassembled WGS sequence"/>
</dbReference>
<dbReference type="EMBL" id="NMTS02000001">
    <property type="protein sequence ID" value="PLK30827.1"/>
    <property type="molecule type" value="Genomic_DNA"/>
</dbReference>
<evidence type="ECO:0000313" key="1">
    <source>
        <dbReference type="EMBL" id="PLK30827.1"/>
    </source>
</evidence>
<dbReference type="AlphaFoldDB" id="A0A2J4JSL3"/>